<dbReference type="PANTHER" id="PTHR11076">
    <property type="entry name" value="DNA REPAIR POLYMERASE UMUC / TRANSFERASE FAMILY MEMBER"/>
    <property type="match status" value="1"/>
</dbReference>
<dbReference type="GO" id="GO:0042276">
    <property type="term" value="P:error-prone translesion synthesis"/>
    <property type="evidence" value="ECO:0007669"/>
    <property type="project" value="TreeGrafter"/>
</dbReference>
<dbReference type="OrthoDB" id="1747274at2759"/>
<dbReference type="GO" id="GO:0006281">
    <property type="term" value="P:DNA repair"/>
    <property type="evidence" value="ECO:0007669"/>
    <property type="project" value="InterPro"/>
</dbReference>
<dbReference type="Proteomes" id="UP000279259">
    <property type="component" value="Unassembled WGS sequence"/>
</dbReference>
<dbReference type="STRING" id="1890683.A0A427Y836"/>
<evidence type="ECO:0000313" key="3">
    <source>
        <dbReference type="EMBL" id="RSH87204.1"/>
    </source>
</evidence>
<keyword evidence="4" id="KW-1185">Reference proteome</keyword>
<accession>A0A427Y836</accession>
<dbReference type="SUPFAM" id="SSF56672">
    <property type="entry name" value="DNA/RNA polymerases"/>
    <property type="match status" value="1"/>
</dbReference>
<dbReference type="Pfam" id="PF00817">
    <property type="entry name" value="IMS"/>
    <property type="match status" value="1"/>
</dbReference>
<dbReference type="FunFam" id="3.40.1170.60:FF:000014">
    <property type="entry name" value="Related to DNA polymerase kappa"/>
    <property type="match status" value="1"/>
</dbReference>
<evidence type="ECO:0000256" key="1">
    <source>
        <dbReference type="SAM" id="MobiDB-lite"/>
    </source>
</evidence>
<gene>
    <name evidence="3" type="ORF">EHS25_003113</name>
</gene>
<dbReference type="GO" id="GO:0005634">
    <property type="term" value="C:nucleus"/>
    <property type="evidence" value="ECO:0007669"/>
    <property type="project" value="TreeGrafter"/>
</dbReference>
<organism evidence="3 4">
    <name type="scientific">Saitozyma podzolica</name>
    <dbReference type="NCBI Taxonomy" id="1890683"/>
    <lineage>
        <taxon>Eukaryota</taxon>
        <taxon>Fungi</taxon>
        <taxon>Dikarya</taxon>
        <taxon>Basidiomycota</taxon>
        <taxon>Agaricomycotina</taxon>
        <taxon>Tremellomycetes</taxon>
        <taxon>Tremellales</taxon>
        <taxon>Trimorphomycetaceae</taxon>
        <taxon>Saitozyma</taxon>
    </lineage>
</organism>
<dbReference type="Gene3D" id="3.40.1170.60">
    <property type="match status" value="1"/>
</dbReference>
<dbReference type="InterPro" id="IPR043502">
    <property type="entry name" value="DNA/RNA_pol_sf"/>
</dbReference>
<dbReference type="InterPro" id="IPR050116">
    <property type="entry name" value="DNA_polymerase-Y"/>
</dbReference>
<feature type="compositionally biased region" description="Basic and acidic residues" evidence="1">
    <location>
        <begin position="26"/>
        <end position="40"/>
    </location>
</feature>
<dbReference type="Gene3D" id="1.10.150.810">
    <property type="match status" value="1"/>
</dbReference>
<evidence type="ECO:0000313" key="4">
    <source>
        <dbReference type="Proteomes" id="UP000279259"/>
    </source>
</evidence>
<sequence>MTASGPSSSSKGKGRAESDGNETFTEEERLAKEARQRSFERSLAGPSVGKAGLVRDQTEINRVIAEASKGSKFYTNQVRKDEVLTKKIAWFQAKRDSLMKDAQLDRLQAEADRILMEVEATRDMSQSIVHVDMDAFYASVETKRDPSLKGKAFGVGGGVLTTASYEARTYGVRSGMAEFVARKLCPHLIVVSNNFDLYIDASKSVREVLMQVRPGQTTLLRSQYDENLMMASLDEGYLK</sequence>
<feature type="compositionally biased region" description="Low complexity" evidence="1">
    <location>
        <begin position="1"/>
        <end position="11"/>
    </location>
</feature>
<evidence type="ECO:0000259" key="2">
    <source>
        <dbReference type="PROSITE" id="PS50173"/>
    </source>
</evidence>
<comment type="caution">
    <text evidence="3">The sequence shown here is derived from an EMBL/GenBank/DDBJ whole genome shotgun (WGS) entry which is preliminary data.</text>
</comment>
<feature type="region of interest" description="Disordered" evidence="1">
    <location>
        <begin position="1"/>
        <end position="50"/>
    </location>
</feature>
<dbReference type="PANTHER" id="PTHR11076:SF33">
    <property type="entry name" value="DNA POLYMERASE KAPPA"/>
    <property type="match status" value="1"/>
</dbReference>
<dbReference type="InterPro" id="IPR001126">
    <property type="entry name" value="UmuC"/>
</dbReference>
<reference evidence="3 4" key="1">
    <citation type="submission" date="2018-11" db="EMBL/GenBank/DDBJ databases">
        <title>Genome sequence of Saitozyma podzolica DSM 27192.</title>
        <authorList>
            <person name="Aliyu H."/>
            <person name="Gorte O."/>
            <person name="Ochsenreither K."/>
        </authorList>
    </citation>
    <scope>NUCLEOTIDE SEQUENCE [LARGE SCALE GENOMIC DNA]</scope>
    <source>
        <strain evidence="3 4">DSM 27192</strain>
    </source>
</reference>
<dbReference type="PROSITE" id="PS50173">
    <property type="entry name" value="UMUC"/>
    <property type="match status" value="1"/>
</dbReference>
<dbReference type="AlphaFoldDB" id="A0A427Y836"/>
<feature type="domain" description="UmuC" evidence="2">
    <location>
        <begin position="128"/>
        <end position="239"/>
    </location>
</feature>
<name>A0A427Y836_9TREE</name>
<dbReference type="FunFam" id="1.10.150.810:FF:000003">
    <property type="entry name" value="DNA polymerase kappa subunit"/>
    <property type="match status" value="1"/>
</dbReference>
<protein>
    <recommendedName>
        <fullName evidence="2">UmuC domain-containing protein</fullName>
    </recommendedName>
</protein>
<dbReference type="EMBL" id="RSCD01000017">
    <property type="protein sequence ID" value="RSH87204.1"/>
    <property type="molecule type" value="Genomic_DNA"/>
</dbReference>
<proteinExistence type="predicted"/>
<dbReference type="GO" id="GO:0003887">
    <property type="term" value="F:DNA-directed DNA polymerase activity"/>
    <property type="evidence" value="ECO:0007669"/>
    <property type="project" value="TreeGrafter"/>
</dbReference>